<dbReference type="InterPro" id="IPR023119">
    <property type="entry name" value="Multihaem_cyt_PRC_cyt_su-like"/>
</dbReference>
<evidence type="ECO:0000256" key="10">
    <source>
        <dbReference type="SAM" id="MobiDB-lite"/>
    </source>
</evidence>
<accession>A0ABP7U5H2</accession>
<evidence type="ECO:0000256" key="3">
    <source>
        <dbReference type="ARBA" id="ARBA00022448"/>
    </source>
</evidence>
<evidence type="ECO:0000313" key="11">
    <source>
        <dbReference type="EMBL" id="GAA4036305.1"/>
    </source>
</evidence>
<dbReference type="RefSeq" id="WP_344696517.1">
    <property type="nucleotide sequence ID" value="NZ_BAABBR010000001.1"/>
</dbReference>
<evidence type="ECO:0000313" key="12">
    <source>
        <dbReference type="Proteomes" id="UP001424459"/>
    </source>
</evidence>
<gene>
    <name evidence="11" type="ORF">GCM10022281_16040</name>
</gene>
<dbReference type="Pfam" id="PF02276">
    <property type="entry name" value="CytoC_RC"/>
    <property type="match status" value="1"/>
</dbReference>
<comment type="function">
    <text evidence="1 9">The reaction center of purple bacteria contains a tightly bound cytochrome molecule which re-reduces the photo oxidized primary electron donor.</text>
</comment>
<evidence type="ECO:0000256" key="8">
    <source>
        <dbReference type="ARBA" id="ARBA00023004"/>
    </source>
</evidence>
<keyword evidence="12" id="KW-1185">Reference proteome</keyword>
<evidence type="ECO:0000256" key="6">
    <source>
        <dbReference type="ARBA" id="ARBA00022723"/>
    </source>
</evidence>
<keyword evidence="8 9" id="KW-0408">Iron</keyword>
<comment type="caution">
    <text evidence="11">The sequence shown here is derived from an EMBL/GenBank/DDBJ whole genome shotgun (WGS) entry which is preliminary data.</text>
</comment>
<evidence type="ECO:0000256" key="9">
    <source>
        <dbReference type="PIRNR" id="PIRNR000017"/>
    </source>
</evidence>
<keyword evidence="4 9" id="KW-0602">Photosynthesis</keyword>
<dbReference type="PIRSF" id="PIRSF000017">
    <property type="entry name" value="RC_cytochrome"/>
    <property type="match status" value="1"/>
</dbReference>
<protein>
    <recommendedName>
        <fullName evidence="2 9">Photosynthetic reaction center cytochrome c subunit</fullName>
    </recommendedName>
</protein>
<evidence type="ECO:0000256" key="1">
    <source>
        <dbReference type="ARBA" id="ARBA00003196"/>
    </source>
</evidence>
<dbReference type="InterPro" id="IPR003158">
    <property type="entry name" value="Photosyn_RC_cyt_c-su"/>
</dbReference>
<organism evidence="11 12">
    <name type="scientific">Sphingomonas rosea</name>
    <dbReference type="NCBI Taxonomy" id="335605"/>
    <lineage>
        <taxon>Bacteria</taxon>
        <taxon>Pseudomonadati</taxon>
        <taxon>Pseudomonadota</taxon>
        <taxon>Alphaproteobacteria</taxon>
        <taxon>Sphingomonadales</taxon>
        <taxon>Sphingomonadaceae</taxon>
        <taxon>Sphingomonas</taxon>
    </lineage>
</organism>
<sequence>MTRGQSLLFATLPLVALSGCELGAKAAQQTGYRGTGMDQITDVSSVQKAAYIPPAPYPLSPEAANGPKVQGQNIQVLGNLSEEQFGHLMSSISQWVAGDAANCQYCHNPANMADDSIYTKRVARQMLKMTLSLNSQWSNHTGQTGVTCYTCHRGQPVPKYVWTPEKPTDRYTIRGQKRGQNTPDANVGYASLPNNVFEQYLGGNAESVRVQASSAYPGMEKSGTRNAEDSYAIMMHVSKALGVNCTFCHNSQSFRSWSLSRAQRATAWYGIRMVRDVNGNNILPLARAGVFPPNRLGPTGQPLQVNCLTCHQGLNKPLGGKSMIPDHPYLRPAGYVPNPRPAAEQGVVAALRQPQAMAPRISPPNAPKDQPAQTAAPVR</sequence>
<dbReference type="Gene3D" id="1.10.468.10">
    <property type="entry name" value="Photosynthetic Reaction Center, subunit C, domain 2"/>
    <property type="match status" value="2"/>
</dbReference>
<keyword evidence="5 9" id="KW-0349">Heme</keyword>
<keyword evidence="3 9" id="KW-0813">Transport</keyword>
<dbReference type="InterPro" id="IPR036280">
    <property type="entry name" value="Multihaem_cyt_sf"/>
</dbReference>
<comment type="PTM">
    <text evidence="9">Binds 4 heme groups per subunit.</text>
</comment>
<keyword evidence="7 9" id="KW-0249">Electron transport</keyword>
<evidence type="ECO:0000256" key="4">
    <source>
        <dbReference type="ARBA" id="ARBA00022531"/>
    </source>
</evidence>
<name>A0ABP7U5H2_9SPHN</name>
<reference evidence="12" key="1">
    <citation type="journal article" date="2019" name="Int. J. Syst. Evol. Microbiol.">
        <title>The Global Catalogue of Microorganisms (GCM) 10K type strain sequencing project: providing services to taxonomists for standard genome sequencing and annotation.</title>
        <authorList>
            <consortium name="The Broad Institute Genomics Platform"/>
            <consortium name="The Broad Institute Genome Sequencing Center for Infectious Disease"/>
            <person name="Wu L."/>
            <person name="Ma J."/>
        </authorList>
    </citation>
    <scope>NUCLEOTIDE SEQUENCE [LARGE SCALE GENOMIC DNA]</scope>
    <source>
        <strain evidence="12">JCM 17564</strain>
    </source>
</reference>
<feature type="region of interest" description="Disordered" evidence="10">
    <location>
        <begin position="354"/>
        <end position="379"/>
    </location>
</feature>
<keyword evidence="9" id="KW-0674">Reaction center</keyword>
<dbReference type="NCBIfam" id="NF040706">
    <property type="entry name" value="photo_cyt_PufC"/>
    <property type="match status" value="1"/>
</dbReference>
<dbReference type="CDD" id="cd09224">
    <property type="entry name" value="CytoC_RC"/>
    <property type="match status" value="1"/>
</dbReference>
<dbReference type="EMBL" id="BAABBR010000001">
    <property type="protein sequence ID" value="GAA4036305.1"/>
    <property type="molecule type" value="Genomic_DNA"/>
</dbReference>
<dbReference type="SUPFAM" id="SSF48695">
    <property type="entry name" value="Multiheme cytochromes"/>
    <property type="match status" value="1"/>
</dbReference>
<evidence type="ECO:0000256" key="7">
    <source>
        <dbReference type="ARBA" id="ARBA00022982"/>
    </source>
</evidence>
<keyword evidence="6 9" id="KW-0479">Metal-binding</keyword>
<evidence type="ECO:0000256" key="5">
    <source>
        <dbReference type="ARBA" id="ARBA00022617"/>
    </source>
</evidence>
<evidence type="ECO:0000256" key="2">
    <source>
        <dbReference type="ARBA" id="ARBA00015978"/>
    </source>
</evidence>
<proteinExistence type="predicted"/>
<dbReference type="PROSITE" id="PS51257">
    <property type="entry name" value="PROKAR_LIPOPROTEIN"/>
    <property type="match status" value="1"/>
</dbReference>
<dbReference type="Proteomes" id="UP001424459">
    <property type="component" value="Unassembled WGS sequence"/>
</dbReference>